<gene>
    <name evidence="15" type="ORF">SAMN05216463_12731</name>
</gene>
<dbReference type="InterPro" id="IPR037066">
    <property type="entry name" value="Plug_dom_sf"/>
</dbReference>
<evidence type="ECO:0000259" key="13">
    <source>
        <dbReference type="Pfam" id="PF00593"/>
    </source>
</evidence>
<feature type="domain" description="TonB-dependent receptor-like beta-barrel" evidence="13">
    <location>
        <begin position="225"/>
        <end position="671"/>
    </location>
</feature>
<evidence type="ECO:0000256" key="8">
    <source>
        <dbReference type="ARBA" id="ARBA00023170"/>
    </source>
</evidence>
<name>A0A1M6YGW2_XYLRU</name>
<keyword evidence="4 10" id="KW-0812">Transmembrane</keyword>
<evidence type="ECO:0000256" key="10">
    <source>
        <dbReference type="PROSITE-ProRule" id="PRU01360"/>
    </source>
</evidence>
<dbReference type="AlphaFoldDB" id="A0A1M6YGW2"/>
<dbReference type="CDD" id="cd01347">
    <property type="entry name" value="ligand_gated_channel"/>
    <property type="match status" value="1"/>
</dbReference>
<evidence type="ECO:0000256" key="9">
    <source>
        <dbReference type="ARBA" id="ARBA00023237"/>
    </source>
</evidence>
<dbReference type="GO" id="GO:0044718">
    <property type="term" value="P:siderophore transmembrane transport"/>
    <property type="evidence" value="ECO:0007669"/>
    <property type="project" value="TreeGrafter"/>
</dbReference>
<evidence type="ECO:0000256" key="1">
    <source>
        <dbReference type="ARBA" id="ARBA00004571"/>
    </source>
</evidence>
<accession>A0A1M6YGW2</accession>
<evidence type="ECO:0000259" key="14">
    <source>
        <dbReference type="Pfam" id="PF07715"/>
    </source>
</evidence>
<dbReference type="RefSeq" id="WP_073211068.1">
    <property type="nucleotide sequence ID" value="NZ_FRBD01000027.1"/>
</dbReference>
<dbReference type="PANTHER" id="PTHR30069">
    <property type="entry name" value="TONB-DEPENDENT OUTER MEMBRANE RECEPTOR"/>
    <property type="match status" value="1"/>
</dbReference>
<evidence type="ECO:0000256" key="11">
    <source>
        <dbReference type="RuleBase" id="RU003357"/>
    </source>
</evidence>
<organism evidence="15 16">
    <name type="scientific">Xylanibacter ruminicola</name>
    <name type="common">Prevotella ruminicola</name>
    <dbReference type="NCBI Taxonomy" id="839"/>
    <lineage>
        <taxon>Bacteria</taxon>
        <taxon>Pseudomonadati</taxon>
        <taxon>Bacteroidota</taxon>
        <taxon>Bacteroidia</taxon>
        <taxon>Bacteroidales</taxon>
        <taxon>Prevotellaceae</taxon>
        <taxon>Xylanibacter</taxon>
    </lineage>
</organism>
<evidence type="ECO:0000256" key="3">
    <source>
        <dbReference type="ARBA" id="ARBA00022452"/>
    </source>
</evidence>
<keyword evidence="9 10" id="KW-0998">Cell outer membrane</keyword>
<evidence type="ECO:0000313" key="16">
    <source>
        <dbReference type="Proteomes" id="UP000184130"/>
    </source>
</evidence>
<dbReference type="InterPro" id="IPR036942">
    <property type="entry name" value="Beta-barrel_TonB_sf"/>
</dbReference>
<dbReference type="Gene3D" id="2.40.170.20">
    <property type="entry name" value="TonB-dependent receptor, beta-barrel domain"/>
    <property type="match status" value="1"/>
</dbReference>
<dbReference type="InterPro" id="IPR012910">
    <property type="entry name" value="Plug_dom"/>
</dbReference>
<dbReference type="InterPro" id="IPR039426">
    <property type="entry name" value="TonB-dep_rcpt-like"/>
</dbReference>
<dbReference type="EMBL" id="FRBD01000027">
    <property type="protein sequence ID" value="SHL17295.1"/>
    <property type="molecule type" value="Genomic_DNA"/>
</dbReference>
<dbReference type="Proteomes" id="UP000184130">
    <property type="component" value="Unassembled WGS sequence"/>
</dbReference>
<dbReference type="OrthoDB" id="9764669at2"/>
<feature type="domain" description="TonB-dependent receptor plug" evidence="14">
    <location>
        <begin position="45"/>
        <end position="148"/>
    </location>
</feature>
<dbReference type="GO" id="GO:0015344">
    <property type="term" value="F:siderophore uptake transmembrane transporter activity"/>
    <property type="evidence" value="ECO:0007669"/>
    <property type="project" value="TreeGrafter"/>
</dbReference>
<evidence type="ECO:0000256" key="5">
    <source>
        <dbReference type="ARBA" id="ARBA00022729"/>
    </source>
</evidence>
<proteinExistence type="inferred from homology"/>
<dbReference type="GO" id="GO:0009279">
    <property type="term" value="C:cell outer membrane"/>
    <property type="evidence" value="ECO:0007669"/>
    <property type="project" value="UniProtKB-SubCell"/>
</dbReference>
<sequence length="723" mass="81358">MKLKQKLAFGLWLFAVCASAQTDIWRSDSIQEVVVTGTGTQHLLKDTPVQTEVITQKMLHNYGGKSLEDILAGLTASFAFAEGDMGSQMQLNGLGNSYILILIDGKRIHGDVGGENDLGLIDPHNIEKIEIVKGAQSALYGSDAMAGVINIITKKHTEKGLYADNTTRYGTHNDLRQHNSVAFRVGKLSSQTNFQLQRNDGWQNTTEEYAEATVLTDSKNKTVNQFKNWQIAERITYQLAPNAQLYAEGSYYKKNILRPQNGTHPSCDVYTYDLRYNNASASIGGKWNPGGKKDIITLDVDWNKHAYYYDYTKGTYEYILLKGEEYGALDGEWYSVLMKPGQSKLQSDQQRVMGQLKGIFYLPYNNTLSAGAEYRYDYLKAPDRTETGTASDQTAALYLQDELDIQKWLNITAGLRLVDNRNFGFRLTPKISAMLSVDDFRFRLGWSQGFKTPTVKELHYRYLHVMGSSTFFNIGNTSLDPQTSNYYSANAEYRGRKFTASLTGYLNKLDNMIALVNVSPGEIPAGVTTAYQGDGSSNVQARMYKNMDDARTCGIDVTMSYKPMKGLALNAAYSYLDTKAHLYDEHKDRVNTVVIDGTAHHKWNASAMFSHTFSPNYALGISLSGRGSSKRYYQNNGDGKAFQIWRINTTHDIGNQNKMLAYKLEFGVDNIFNYVDRTMRPYHLGNNTSGTTVYATFSIRLKYGKRVNNHSITTKQKSNYEED</sequence>
<reference evidence="15 16" key="1">
    <citation type="submission" date="2016-11" db="EMBL/GenBank/DDBJ databases">
        <authorList>
            <person name="Jaros S."/>
            <person name="Januszkiewicz K."/>
            <person name="Wedrychowicz H."/>
        </authorList>
    </citation>
    <scope>NUCLEOTIDE SEQUENCE [LARGE SCALE GENOMIC DNA]</scope>
    <source>
        <strain evidence="15 16">KHT3</strain>
    </source>
</reference>
<feature type="chain" id="PRO_5012974771" evidence="12">
    <location>
        <begin position="21"/>
        <end position="723"/>
    </location>
</feature>
<dbReference type="SUPFAM" id="SSF56935">
    <property type="entry name" value="Porins"/>
    <property type="match status" value="1"/>
</dbReference>
<keyword evidence="6 11" id="KW-0798">TonB box</keyword>
<dbReference type="Pfam" id="PF00593">
    <property type="entry name" value="TonB_dep_Rec_b-barrel"/>
    <property type="match status" value="1"/>
</dbReference>
<keyword evidence="8 15" id="KW-0675">Receptor</keyword>
<keyword evidence="3 10" id="KW-1134">Transmembrane beta strand</keyword>
<protein>
    <submittedName>
        <fullName evidence="15">Outer membrane receptor for ferrienterochelin and colicins</fullName>
    </submittedName>
</protein>
<comment type="similarity">
    <text evidence="10 11">Belongs to the TonB-dependent receptor family.</text>
</comment>
<evidence type="ECO:0000256" key="12">
    <source>
        <dbReference type="SAM" id="SignalP"/>
    </source>
</evidence>
<evidence type="ECO:0000313" key="15">
    <source>
        <dbReference type="EMBL" id="SHL17295.1"/>
    </source>
</evidence>
<evidence type="ECO:0000256" key="7">
    <source>
        <dbReference type="ARBA" id="ARBA00023136"/>
    </source>
</evidence>
<evidence type="ECO:0000256" key="2">
    <source>
        <dbReference type="ARBA" id="ARBA00022448"/>
    </source>
</evidence>
<keyword evidence="7 10" id="KW-0472">Membrane</keyword>
<evidence type="ECO:0000256" key="6">
    <source>
        <dbReference type="ARBA" id="ARBA00023077"/>
    </source>
</evidence>
<dbReference type="PROSITE" id="PS52016">
    <property type="entry name" value="TONB_DEPENDENT_REC_3"/>
    <property type="match status" value="1"/>
</dbReference>
<dbReference type="Gene3D" id="2.170.130.10">
    <property type="entry name" value="TonB-dependent receptor, plug domain"/>
    <property type="match status" value="1"/>
</dbReference>
<evidence type="ECO:0000256" key="4">
    <source>
        <dbReference type="ARBA" id="ARBA00022692"/>
    </source>
</evidence>
<feature type="signal peptide" evidence="12">
    <location>
        <begin position="1"/>
        <end position="20"/>
    </location>
</feature>
<dbReference type="InterPro" id="IPR000531">
    <property type="entry name" value="Beta-barrel_TonB"/>
</dbReference>
<comment type="subcellular location">
    <subcellularLocation>
        <location evidence="1 10">Cell outer membrane</location>
        <topology evidence="1 10">Multi-pass membrane protein</topology>
    </subcellularLocation>
</comment>
<keyword evidence="2 10" id="KW-0813">Transport</keyword>
<dbReference type="Pfam" id="PF07715">
    <property type="entry name" value="Plug"/>
    <property type="match status" value="1"/>
</dbReference>
<keyword evidence="5 12" id="KW-0732">Signal</keyword>
<dbReference type="PANTHER" id="PTHR30069:SF29">
    <property type="entry name" value="HEMOGLOBIN AND HEMOGLOBIN-HAPTOGLOBIN-BINDING PROTEIN 1-RELATED"/>
    <property type="match status" value="1"/>
</dbReference>